<evidence type="ECO:0000256" key="1">
    <source>
        <dbReference type="SAM" id="Coils"/>
    </source>
</evidence>
<accession>A0AAV1JCB9</accession>
<dbReference type="AlphaFoldDB" id="A0AAV1JCB9"/>
<feature type="region of interest" description="Disordered" evidence="2">
    <location>
        <begin position="1"/>
        <end position="33"/>
    </location>
</feature>
<keyword evidence="1" id="KW-0175">Coiled coil</keyword>
<protein>
    <submittedName>
        <fullName evidence="3">Uncharacterized protein</fullName>
    </submittedName>
</protein>
<reference evidence="3 4" key="1">
    <citation type="submission" date="2023-11" db="EMBL/GenBank/DDBJ databases">
        <authorList>
            <person name="Okamura Y."/>
        </authorList>
    </citation>
    <scope>NUCLEOTIDE SEQUENCE [LARGE SCALE GENOMIC DNA]</scope>
</reference>
<dbReference type="EMBL" id="CAVLEF010000007">
    <property type="protein sequence ID" value="CAK1546149.1"/>
    <property type="molecule type" value="Genomic_DNA"/>
</dbReference>
<proteinExistence type="predicted"/>
<evidence type="ECO:0000256" key="2">
    <source>
        <dbReference type="SAM" id="MobiDB-lite"/>
    </source>
</evidence>
<sequence length="170" mass="19810">MLREKYENQRQAREELASYEPWGRAGGGAPNQGVRFSDIRAAEIYPNDELKGISAYEPCQHWSSSQPRTRRTPIRLREDPQLCYSDILRQSVDNDIRYKQTANQKQAYKKILDDLVNQRQKAINDEIRRNLDYEQKMHSIDAPWGKPGPGGTIWRNPRNIGLNFSKSMVF</sequence>
<name>A0AAV1JCB9_9NEOP</name>
<evidence type="ECO:0000313" key="4">
    <source>
        <dbReference type="Proteomes" id="UP001497472"/>
    </source>
</evidence>
<organism evidence="3 4">
    <name type="scientific">Leptosia nina</name>
    <dbReference type="NCBI Taxonomy" id="320188"/>
    <lineage>
        <taxon>Eukaryota</taxon>
        <taxon>Metazoa</taxon>
        <taxon>Ecdysozoa</taxon>
        <taxon>Arthropoda</taxon>
        <taxon>Hexapoda</taxon>
        <taxon>Insecta</taxon>
        <taxon>Pterygota</taxon>
        <taxon>Neoptera</taxon>
        <taxon>Endopterygota</taxon>
        <taxon>Lepidoptera</taxon>
        <taxon>Glossata</taxon>
        <taxon>Ditrysia</taxon>
        <taxon>Papilionoidea</taxon>
        <taxon>Pieridae</taxon>
        <taxon>Pierinae</taxon>
        <taxon>Leptosia</taxon>
    </lineage>
</organism>
<dbReference type="Proteomes" id="UP001497472">
    <property type="component" value="Unassembled WGS sequence"/>
</dbReference>
<feature type="coiled-coil region" evidence="1">
    <location>
        <begin position="98"/>
        <end position="125"/>
    </location>
</feature>
<gene>
    <name evidence="3" type="ORF">LNINA_LOCUS5747</name>
</gene>
<keyword evidence="4" id="KW-1185">Reference proteome</keyword>
<evidence type="ECO:0000313" key="3">
    <source>
        <dbReference type="EMBL" id="CAK1546149.1"/>
    </source>
</evidence>
<comment type="caution">
    <text evidence="3">The sequence shown here is derived from an EMBL/GenBank/DDBJ whole genome shotgun (WGS) entry which is preliminary data.</text>
</comment>
<feature type="compositionally biased region" description="Basic and acidic residues" evidence="2">
    <location>
        <begin position="1"/>
        <end position="16"/>
    </location>
</feature>